<dbReference type="RefSeq" id="WP_120641849.1">
    <property type="nucleotide sequence ID" value="NZ_RAWB01000015.1"/>
</dbReference>
<sequence length="358" mass="37866">MLMACGGTGGERVLPPRYLTTAGALAVANLDGRIAQQAEAAGIEELLLLRARFLGDYNALDRASVLAERRFDTGLALLRRARTRSAVHHFADALADVDAAERAGADAEECGALRASILVATGHAGEAVPLLEAGVARHPGFASRSALAGAYAALGRLAEADRLYVAALADLDTTSPFPYAWIYFARGTMWAEQGGDTARGEALYAQALTHLPGFVMAGIHLAECEVARGDLSSAMARLDRLATSSNEPEALALLGELHVRTGEPERGRRELSRARQRFEALLSKHPLAFADHAALFYLGPGADAERAWVLAQQNLAGRQTDRAVALAVEAARATGRHQEARALVSASPRPTAGAPLPR</sequence>
<evidence type="ECO:0000313" key="2">
    <source>
        <dbReference type="EMBL" id="RKH67599.1"/>
    </source>
</evidence>
<dbReference type="EMBL" id="RAWB01000015">
    <property type="protein sequence ID" value="RKH67599.1"/>
    <property type="molecule type" value="Genomic_DNA"/>
</dbReference>
<evidence type="ECO:0000256" key="1">
    <source>
        <dbReference type="SAM" id="MobiDB-lite"/>
    </source>
</evidence>
<name>A0A3A8QFV4_9BACT</name>
<feature type="region of interest" description="Disordered" evidence="1">
    <location>
        <begin position="339"/>
        <end position="358"/>
    </location>
</feature>
<comment type="caution">
    <text evidence="2">The sequence shown here is derived from an EMBL/GenBank/DDBJ whole genome shotgun (WGS) entry which is preliminary data.</text>
</comment>
<proteinExistence type="predicted"/>
<dbReference type="AlphaFoldDB" id="A0A3A8QFV4"/>
<dbReference type="SUPFAM" id="SSF48452">
    <property type="entry name" value="TPR-like"/>
    <property type="match status" value="1"/>
</dbReference>
<evidence type="ECO:0000313" key="3">
    <source>
        <dbReference type="Proteomes" id="UP000272888"/>
    </source>
</evidence>
<keyword evidence="3" id="KW-1185">Reference proteome</keyword>
<dbReference type="Pfam" id="PF14559">
    <property type="entry name" value="TPR_19"/>
    <property type="match status" value="1"/>
</dbReference>
<dbReference type="Proteomes" id="UP000272888">
    <property type="component" value="Unassembled WGS sequence"/>
</dbReference>
<evidence type="ECO:0008006" key="4">
    <source>
        <dbReference type="Google" id="ProtNLM"/>
    </source>
</evidence>
<organism evidence="2 3">
    <name type="scientific">Corallococcus llansteffanensis</name>
    <dbReference type="NCBI Taxonomy" id="2316731"/>
    <lineage>
        <taxon>Bacteria</taxon>
        <taxon>Pseudomonadati</taxon>
        <taxon>Myxococcota</taxon>
        <taxon>Myxococcia</taxon>
        <taxon>Myxococcales</taxon>
        <taxon>Cystobacterineae</taxon>
        <taxon>Myxococcaceae</taxon>
        <taxon>Corallococcus</taxon>
    </lineage>
</organism>
<dbReference type="Gene3D" id="1.25.40.10">
    <property type="entry name" value="Tetratricopeptide repeat domain"/>
    <property type="match status" value="1"/>
</dbReference>
<protein>
    <recommendedName>
        <fullName evidence="4">Tetratricopeptide repeat protein</fullName>
    </recommendedName>
</protein>
<reference evidence="3" key="1">
    <citation type="submission" date="2018-09" db="EMBL/GenBank/DDBJ databases">
        <authorList>
            <person name="Livingstone P.G."/>
            <person name="Whitworth D.E."/>
        </authorList>
    </citation>
    <scope>NUCLEOTIDE SEQUENCE [LARGE SCALE GENOMIC DNA]</scope>
    <source>
        <strain evidence="3">CA051B</strain>
    </source>
</reference>
<accession>A0A3A8QFV4</accession>
<dbReference type="InterPro" id="IPR011990">
    <property type="entry name" value="TPR-like_helical_dom_sf"/>
</dbReference>
<gene>
    <name evidence="2" type="ORF">D7V93_02690</name>
</gene>